<dbReference type="EMBL" id="JACEIK010002709">
    <property type="protein sequence ID" value="MCD9638497.1"/>
    <property type="molecule type" value="Genomic_DNA"/>
</dbReference>
<proteinExistence type="predicted"/>
<organism evidence="1 2">
    <name type="scientific">Datura stramonium</name>
    <name type="common">Jimsonweed</name>
    <name type="synonym">Common thornapple</name>
    <dbReference type="NCBI Taxonomy" id="4076"/>
    <lineage>
        <taxon>Eukaryota</taxon>
        <taxon>Viridiplantae</taxon>
        <taxon>Streptophyta</taxon>
        <taxon>Embryophyta</taxon>
        <taxon>Tracheophyta</taxon>
        <taxon>Spermatophyta</taxon>
        <taxon>Magnoliopsida</taxon>
        <taxon>eudicotyledons</taxon>
        <taxon>Gunneridae</taxon>
        <taxon>Pentapetalae</taxon>
        <taxon>asterids</taxon>
        <taxon>lamiids</taxon>
        <taxon>Solanales</taxon>
        <taxon>Solanaceae</taxon>
        <taxon>Solanoideae</taxon>
        <taxon>Datureae</taxon>
        <taxon>Datura</taxon>
    </lineage>
</organism>
<dbReference type="Proteomes" id="UP000823775">
    <property type="component" value="Unassembled WGS sequence"/>
</dbReference>
<accession>A0ABS8UWH9</accession>
<name>A0ABS8UWH9_DATST</name>
<protein>
    <submittedName>
        <fullName evidence="1">Uncharacterized protein</fullName>
    </submittedName>
</protein>
<sequence length="151" mass="17198">MFSFPRDATMSNSSSTSIYIRFMNKQRQFWWNEKVAKGLVHECCFIMHDVEKKTPEFYVRLQEIGWGPLVEEPYPVTYVREVQISINVASINEALGSPNPSEADLKARDVDGNGRRFMDTLVVEEKRASYRWGMTALASEALTLLLKLGGG</sequence>
<evidence type="ECO:0000313" key="1">
    <source>
        <dbReference type="EMBL" id="MCD9638497.1"/>
    </source>
</evidence>
<comment type="caution">
    <text evidence="1">The sequence shown here is derived from an EMBL/GenBank/DDBJ whole genome shotgun (WGS) entry which is preliminary data.</text>
</comment>
<keyword evidence="2" id="KW-1185">Reference proteome</keyword>
<evidence type="ECO:0000313" key="2">
    <source>
        <dbReference type="Proteomes" id="UP000823775"/>
    </source>
</evidence>
<gene>
    <name evidence="1" type="ORF">HAX54_022497</name>
</gene>
<reference evidence="1 2" key="1">
    <citation type="journal article" date="2021" name="BMC Genomics">
        <title>Datura genome reveals duplications of psychoactive alkaloid biosynthetic genes and high mutation rate following tissue culture.</title>
        <authorList>
            <person name="Rajewski A."/>
            <person name="Carter-House D."/>
            <person name="Stajich J."/>
            <person name="Litt A."/>
        </authorList>
    </citation>
    <scope>NUCLEOTIDE SEQUENCE [LARGE SCALE GENOMIC DNA]</scope>
    <source>
        <strain evidence="1">AR-01</strain>
    </source>
</reference>